<dbReference type="Proteomes" id="UP000434475">
    <property type="component" value="Unassembled WGS sequence"/>
</dbReference>
<name>A0A6I2R9B6_FLAPL</name>
<proteinExistence type="inferred from homology"/>
<dbReference type="CDD" id="cd16387">
    <property type="entry name" value="ParB_N_Srx"/>
    <property type="match status" value="1"/>
</dbReference>
<dbReference type="CDD" id="cd16407">
    <property type="entry name" value="ParB_N_like"/>
    <property type="match status" value="1"/>
</dbReference>
<dbReference type="PANTHER" id="PTHR33375:SF1">
    <property type="entry name" value="CHROMOSOME-PARTITIONING PROTEIN PARB-RELATED"/>
    <property type="match status" value="1"/>
</dbReference>
<dbReference type="InterPro" id="IPR036086">
    <property type="entry name" value="ParB/Sulfiredoxin_sf"/>
</dbReference>
<dbReference type="InterPro" id="IPR003115">
    <property type="entry name" value="ParB_N"/>
</dbReference>
<dbReference type="PANTHER" id="PTHR33375">
    <property type="entry name" value="CHROMOSOME-PARTITIONING PROTEIN PARB-RELATED"/>
    <property type="match status" value="1"/>
</dbReference>
<dbReference type="InterPro" id="IPR041468">
    <property type="entry name" value="HTH_ParB/Spo0J"/>
</dbReference>
<dbReference type="AlphaFoldDB" id="A0A6I2R9B6"/>
<feature type="compositionally biased region" description="Pro residues" evidence="3">
    <location>
        <begin position="18"/>
        <end position="31"/>
    </location>
</feature>
<feature type="region of interest" description="Disordered" evidence="3">
    <location>
        <begin position="1"/>
        <end position="233"/>
    </location>
</feature>
<dbReference type="GO" id="GO:0003677">
    <property type="term" value="F:DNA binding"/>
    <property type="evidence" value="ECO:0007669"/>
    <property type="project" value="InterPro"/>
</dbReference>
<reference evidence="5 6" key="1">
    <citation type="journal article" date="2019" name="Nat. Med.">
        <title>A library of human gut bacterial isolates paired with longitudinal multiomics data enables mechanistic microbiome research.</title>
        <authorList>
            <person name="Poyet M."/>
            <person name="Groussin M."/>
            <person name="Gibbons S.M."/>
            <person name="Avila-Pacheco J."/>
            <person name="Jiang X."/>
            <person name="Kearney S.M."/>
            <person name="Perrotta A.R."/>
            <person name="Berdy B."/>
            <person name="Zhao S."/>
            <person name="Lieberman T.D."/>
            <person name="Swanson P.K."/>
            <person name="Smith M."/>
            <person name="Roesemann S."/>
            <person name="Alexander J.E."/>
            <person name="Rich S.A."/>
            <person name="Livny J."/>
            <person name="Vlamakis H."/>
            <person name="Clish C."/>
            <person name="Bullock K."/>
            <person name="Deik A."/>
            <person name="Scott J."/>
            <person name="Pierce K.A."/>
            <person name="Xavier R.J."/>
            <person name="Alm E.J."/>
        </authorList>
    </citation>
    <scope>NUCLEOTIDE SEQUENCE [LARGE SCALE GENOMIC DNA]</scope>
    <source>
        <strain evidence="5 6">BIOML-A2</strain>
    </source>
</reference>
<feature type="compositionally biased region" description="Low complexity" evidence="3">
    <location>
        <begin position="92"/>
        <end position="101"/>
    </location>
</feature>
<dbReference type="Pfam" id="PF17762">
    <property type="entry name" value="HTH_ParB"/>
    <property type="match status" value="1"/>
</dbReference>
<dbReference type="Pfam" id="PF02195">
    <property type="entry name" value="ParB_N"/>
    <property type="match status" value="2"/>
</dbReference>
<keyword evidence="2" id="KW-0159">Chromosome partition</keyword>
<feature type="domain" description="ParB-like N-terminal" evidence="4">
    <location>
        <begin position="373"/>
        <end position="463"/>
    </location>
</feature>
<comment type="similarity">
    <text evidence="1">Belongs to the ParB family.</text>
</comment>
<dbReference type="SUPFAM" id="SSF109709">
    <property type="entry name" value="KorB DNA-binding domain-like"/>
    <property type="match status" value="1"/>
</dbReference>
<dbReference type="EMBL" id="WKPR01000025">
    <property type="protein sequence ID" value="MSB21680.1"/>
    <property type="molecule type" value="Genomic_DNA"/>
</dbReference>
<dbReference type="InterPro" id="IPR004437">
    <property type="entry name" value="ParB/RepB/Spo0J"/>
</dbReference>
<organism evidence="5 6">
    <name type="scientific">Flavonifractor plautii</name>
    <name type="common">Fusobacterium plautii</name>
    <dbReference type="NCBI Taxonomy" id="292800"/>
    <lineage>
        <taxon>Bacteria</taxon>
        <taxon>Bacillati</taxon>
        <taxon>Bacillota</taxon>
        <taxon>Clostridia</taxon>
        <taxon>Eubacteriales</taxon>
        <taxon>Oscillospiraceae</taxon>
        <taxon>Flavonifractor</taxon>
    </lineage>
</organism>
<feature type="compositionally biased region" description="Basic and acidic residues" evidence="3">
    <location>
        <begin position="182"/>
        <end position="193"/>
    </location>
</feature>
<gene>
    <name evidence="5" type="ORF">GKE97_19520</name>
</gene>
<feature type="domain" description="ParB-like N-terminal" evidence="4">
    <location>
        <begin position="229"/>
        <end position="316"/>
    </location>
</feature>
<dbReference type="GO" id="GO:0005694">
    <property type="term" value="C:chromosome"/>
    <property type="evidence" value="ECO:0007669"/>
    <property type="project" value="TreeGrafter"/>
</dbReference>
<dbReference type="NCBIfam" id="TIGR00180">
    <property type="entry name" value="parB_part"/>
    <property type="match status" value="1"/>
</dbReference>
<feature type="compositionally biased region" description="Low complexity" evidence="3">
    <location>
        <begin position="170"/>
        <end position="181"/>
    </location>
</feature>
<dbReference type="Gene3D" id="3.90.1530.10">
    <property type="entry name" value="Conserved hypothetical protein from pyrococcus furiosus pfu- 392566-001, ParB domain"/>
    <property type="match status" value="1"/>
</dbReference>
<dbReference type="Gene3D" id="3.90.1530.30">
    <property type="match status" value="1"/>
</dbReference>
<feature type="compositionally biased region" description="Basic and acidic residues" evidence="3">
    <location>
        <begin position="202"/>
        <end position="227"/>
    </location>
</feature>
<protein>
    <submittedName>
        <fullName evidence="5">ParB/RepB/Spo0J family partition protein</fullName>
    </submittedName>
</protein>
<dbReference type="SMART" id="SM00470">
    <property type="entry name" value="ParB"/>
    <property type="match status" value="2"/>
</dbReference>
<evidence type="ECO:0000259" key="4">
    <source>
        <dbReference type="SMART" id="SM00470"/>
    </source>
</evidence>
<evidence type="ECO:0000256" key="2">
    <source>
        <dbReference type="ARBA" id="ARBA00022829"/>
    </source>
</evidence>
<evidence type="ECO:0000256" key="3">
    <source>
        <dbReference type="SAM" id="MobiDB-lite"/>
    </source>
</evidence>
<evidence type="ECO:0000313" key="6">
    <source>
        <dbReference type="Proteomes" id="UP000434475"/>
    </source>
</evidence>
<evidence type="ECO:0000313" key="5">
    <source>
        <dbReference type="EMBL" id="MSB21680.1"/>
    </source>
</evidence>
<sequence length="672" mass="72768">MADPKKNPLIGAFRAPVPGAPPDTPAPPEAGKPPAAGAAKPIDEKKGQEAPKAPAGTTPKPADGKKEPEAPKAPADTSAKPADGKKEPEAPKAPAGTTPKPTDGKKGPEAPKAPADTSAKPAEGKKAPEAPKAPADPLTKPTNEKKGPEAPKAPADTSAKPADGKKGQEAPKAPADTPAKPTNEKKGQEEPKAPSDTSAKPADGKKSPVSDPSKPKDEKEQEPRSPDLRFVALSKIKPLPGTYVKDEPRKDYSGLIADIKKNGLQKPVILRKSEKEDEFQLVDGFHRCKALEQAGMLEVRADVYEMSLAQASEYRKGHRDKPLMPVPGKLVPYPPEEPAKADKAPEAPAVGDEELPENLKIPLTKEGQPETVTTMKVANIRPFEGHPFAVRDNKDMWDLVDSIKKFGVLEPVMVIPHKDGGYEMVSGHRRMRACQLAGIENIPVIVRNLDRDEAIISMVDSNLKREEISPMEKARAYQMKTDAMKRKMGRRTKEEIAQDEALGIKRMNADEELAQQMGESPATIQRYKTLNKLVPELQDLVDEGKIPVNTGADIAQMKPKEQKVLADAIQKEAKVPSGTKAKELKKESQAGSLTTEKIVQAVAPTKREEMPPLKVTMLEEDLRPFFPDKRTTIPDVKQGILEGLKLRQTVMERQKAKAAAGKTVKKAETPTR</sequence>
<accession>A0A6I2R9B6</accession>
<dbReference type="InterPro" id="IPR050336">
    <property type="entry name" value="Chromosome_partition/occlusion"/>
</dbReference>
<feature type="compositionally biased region" description="Low complexity" evidence="3">
    <location>
        <begin position="50"/>
        <end position="61"/>
    </location>
</feature>
<dbReference type="GO" id="GO:0007059">
    <property type="term" value="P:chromosome segregation"/>
    <property type="evidence" value="ECO:0007669"/>
    <property type="project" value="UniProtKB-KW"/>
</dbReference>
<dbReference type="Gene3D" id="1.10.10.2830">
    <property type="match status" value="1"/>
</dbReference>
<evidence type="ECO:0000256" key="1">
    <source>
        <dbReference type="ARBA" id="ARBA00006295"/>
    </source>
</evidence>
<dbReference type="RefSeq" id="WP_172698014.1">
    <property type="nucleotide sequence ID" value="NZ_WKPR01000025.1"/>
</dbReference>
<comment type="caution">
    <text evidence="5">The sequence shown here is derived from an EMBL/GenBank/DDBJ whole genome shotgun (WGS) entry which is preliminary data.</text>
</comment>
<dbReference type="SUPFAM" id="SSF110849">
    <property type="entry name" value="ParB/Sulfiredoxin"/>
    <property type="match status" value="2"/>
</dbReference>